<name>A0ABM0MAJ3_SACKO</name>
<proteinExistence type="predicted"/>
<feature type="domain" description="Death" evidence="1">
    <location>
        <begin position="24"/>
        <end position="105"/>
    </location>
</feature>
<reference evidence="3" key="1">
    <citation type="submission" date="2025-08" db="UniProtKB">
        <authorList>
            <consortium name="RefSeq"/>
        </authorList>
    </citation>
    <scope>IDENTIFICATION</scope>
    <source>
        <tissue evidence="3">Testes</tissue>
    </source>
</reference>
<accession>A0ABM0MAJ3</accession>
<dbReference type="InterPro" id="IPR000488">
    <property type="entry name" value="Death_dom"/>
</dbReference>
<dbReference type="Pfam" id="PF00531">
    <property type="entry name" value="Death"/>
    <property type="match status" value="1"/>
</dbReference>
<dbReference type="Proteomes" id="UP000694865">
    <property type="component" value="Unplaced"/>
</dbReference>
<sequence>MNDCPQRMKEVPPDLIKERRLVEAINLVVEKFDPQKWKLLATHLGLPIVVESIDRECISTKAKLGKIMEKWSDKYHGPSVVRTAIDKILKALKVVGDTKLADDIELLNSRSNTIVI</sequence>
<keyword evidence="2" id="KW-1185">Reference proteome</keyword>
<evidence type="ECO:0000313" key="2">
    <source>
        <dbReference type="Proteomes" id="UP000694865"/>
    </source>
</evidence>
<dbReference type="InterPro" id="IPR011029">
    <property type="entry name" value="DEATH-like_dom_sf"/>
</dbReference>
<protein>
    <submittedName>
        <fullName evidence="3">Uncharacterized protein LOC102808607</fullName>
    </submittedName>
</protein>
<dbReference type="Gene3D" id="1.10.533.10">
    <property type="entry name" value="Death Domain, Fas"/>
    <property type="match status" value="1"/>
</dbReference>
<gene>
    <name evidence="3" type="primary">LOC102808607</name>
</gene>
<organism evidence="2 3">
    <name type="scientific">Saccoglossus kowalevskii</name>
    <name type="common">Acorn worm</name>
    <dbReference type="NCBI Taxonomy" id="10224"/>
    <lineage>
        <taxon>Eukaryota</taxon>
        <taxon>Metazoa</taxon>
        <taxon>Hemichordata</taxon>
        <taxon>Enteropneusta</taxon>
        <taxon>Harrimaniidae</taxon>
        <taxon>Saccoglossus</taxon>
    </lineage>
</organism>
<dbReference type="RefSeq" id="XP_006817034.1">
    <property type="nucleotide sequence ID" value="XM_006816971.1"/>
</dbReference>
<dbReference type="GeneID" id="102808607"/>
<evidence type="ECO:0000259" key="1">
    <source>
        <dbReference type="Pfam" id="PF00531"/>
    </source>
</evidence>
<evidence type="ECO:0000313" key="3">
    <source>
        <dbReference type="RefSeq" id="XP_006817034.1"/>
    </source>
</evidence>